<dbReference type="PRINTS" id="PR01415">
    <property type="entry name" value="ANKYRIN"/>
</dbReference>
<evidence type="ECO:0000313" key="5">
    <source>
        <dbReference type="Proteomes" id="UP000085678"/>
    </source>
</evidence>
<gene>
    <name evidence="6 7 8" type="primary">LOC106173868</name>
</gene>
<accession>A0A1S3JK30</accession>
<dbReference type="InterPro" id="IPR050745">
    <property type="entry name" value="Multifunctional_regulatory"/>
</dbReference>
<evidence type="ECO:0000256" key="3">
    <source>
        <dbReference type="PROSITE-ProRule" id="PRU00023"/>
    </source>
</evidence>
<evidence type="ECO:0000313" key="6">
    <source>
        <dbReference type="RefSeq" id="XP_013410662.1"/>
    </source>
</evidence>
<dbReference type="Pfam" id="PF00023">
    <property type="entry name" value="Ank"/>
    <property type="match status" value="2"/>
</dbReference>
<evidence type="ECO:0000256" key="2">
    <source>
        <dbReference type="ARBA" id="ARBA00023043"/>
    </source>
</evidence>
<dbReference type="GeneID" id="106173868"/>
<proteinExistence type="predicted"/>
<dbReference type="PROSITE" id="PS50088">
    <property type="entry name" value="ANK_REPEAT"/>
    <property type="match status" value="2"/>
</dbReference>
<feature type="repeat" description="ANK" evidence="3">
    <location>
        <begin position="195"/>
        <end position="227"/>
    </location>
</feature>
<dbReference type="RefSeq" id="XP_013410662.1">
    <property type="nucleotide sequence ID" value="XM_013555208.2"/>
</dbReference>
<dbReference type="PROSITE" id="PS50297">
    <property type="entry name" value="ANK_REP_REGION"/>
    <property type="match status" value="2"/>
</dbReference>
<dbReference type="STRING" id="7574.A0A1S3JK30"/>
<dbReference type="RefSeq" id="XP_013410809.1">
    <property type="nucleotide sequence ID" value="XM_013555355.2"/>
</dbReference>
<feature type="repeat" description="ANK" evidence="3">
    <location>
        <begin position="228"/>
        <end position="260"/>
    </location>
</feature>
<evidence type="ECO:0000256" key="1">
    <source>
        <dbReference type="ARBA" id="ARBA00022737"/>
    </source>
</evidence>
<keyword evidence="2 3" id="KW-0040">ANK repeat</keyword>
<dbReference type="PANTHER" id="PTHR24189">
    <property type="entry name" value="MYOTROPHIN"/>
    <property type="match status" value="1"/>
</dbReference>
<protein>
    <submittedName>
        <fullName evidence="6 7">Ankyrin repeat domain-containing protein 49</fullName>
    </submittedName>
</protein>
<feature type="region of interest" description="Disordered" evidence="4">
    <location>
        <begin position="84"/>
        <end position="103"/>
    </location>
</feature>
<dbReference type="PANTHER" id="PTHR24189:SF73">
    <property type="entry name" value="ANKYRIN REPEAT AND SOCS BOX-CONTAINING 15B"/>
    <property type="match status" value="1"/>
</dbReference>
<dbReference type="Gene3D" id="1.10.260.100">
    <property type="match status" value="1"/>
</dbReference>
<reference evidence="6 7" key="1">
    <citation type="submission" date="2025-04" db="UniProtKB">
        <authorList>
            <consortium name="RefSeq"/>
        </authorList>
    </citation>
    <scope>IDENTIFICATION</scope>
    <source>
        <tissue evidence="6 7">Gonads</tissue>
    </source>
</reference>
<dbReference type="Pfam" id="PF12796">
    <property type="entry name" value="Ank_2"/>
    <property type="match status" value="1"/>
</dbReference>
<name>A0A1S3JK30_LINAN</name>
<dbReference type="RefSeq" id="XP_013410732.1">
    <property type="nucleotide sequence ID" value="XM_013555278.2"/>
</dbReference>
<dbReference type="SMART" id="SM00248">
    <property type="entry name" value="ANK"/>
    <property type="match status" value="4"/>
</dbReference>
<dbReference type="SUPFAM" id="SSF48403">
    <property type="entry name" value="Ankyrin repeat"/>
    <property type="match status" value="1"/>
</dbReference>
<dbReference type="Proteomes" id="UP000085678">
    <property type="component" value="Unplaced"/>
</dbReference>
<dbReference type="InterPro" id="IPR002110">
    <property type="entry name" value="Ankyrin_rpt"/>
</dbReference>
<dbReference type="Gene3D" id="1.25.40.20">
    <property type="entry name" value="Ankyrin repeat-containing domain"/>
    <property type="match status" value="1"/>
</dbReference>
<dbReference type="OrthoDB" id="19174at2759"/>
<dbReference type="InterPro" id="IPR036770">
    <property type="entry name" value="Ankyrin_rpt-contain_sf"/>
</dbReference>
<keyword evidence="5" id="KW-1185">Reference proteome</keyword>
<evidence type="ECO:0000256" key="4">
    <source>
        <dbReference type="SAM" id="MobiDB-lite"/>
    </source>
</evidence>
<dbReference type="AlphaFoldDB" id="A0A1S3JK30"/>
<dbReference type="KEGG" id="lak:106173868"/>
<keyword evidence="1" id="KW-0677">Repeat</keyword>
<evidence type="ECO:0000313" key="7">
    <source>
        <dbReference type="RefSeq" id="XP_013410732.1"/>
    </source>
</evidence>
<organism evidence="5 7">
    <name type="scientific">Lingula anatina</name>
    <name type="common">Brachiopod</name>
    <name type="synonym">Lingula unguis</name>
    <dbReference type="NCBI Taxonomy" id="7574"/>
    <lineage>
        <taxon>Eukaryota</taxon>
        <taxon>Metazoa</taxon>
        <taxon>Spiralia</taxon>
        <taxon>Lophotrochozoa</taxon>
        <taxon>Brachiopoda</taxon>
        <taxon>Linguliformea</taxon>
        <taxon>Lingulata</taxon>
        <taxon>Lingulida</taxon>
        <taxon>Linguloidea</taxon>
        <taxon>Lingulidae</taxon>
        <taxon>Lingula</taxon>
    </lineage>
</organism>
<sequence>MAGNDPLKYANELESVLNLLKNDADLREMFKEGEVSQAFKEIARDPSAIPKYQENVKIQKLLKMMGDKIQGFATSVVAESDASATTASAQGDTVEQSEELAMDGESRDLFDEDAAVQPLVGVDVLEQILRAKKGDPSKFQSHWEQDEEDIDFATDEEIKNNPVQRILWAAENGEVDIVTELLQKDASLIQAVDKDGYTPLHRAAYNGEMDVVKILLSQGADVNAQTKDGWQPIHSAARWNQVEVVSLLLQNGGNINAQTNGGQTPLMLAASNREGKETTEFLLMNRYVDPHLMNNIGETAYTLCQRYTGFYYLFDIVHPSINSF</sequence>
<evidence type="ECO:0000313" key="8">
    <source>
        <dbReference type="RefSeq" id="XP_013410809.1"/>
    </source>
</evidence>